<dbReference type="AlphaFoldDB" id="A0A915I3K1"/>
<dbReference type="InterPro" id="IPR026895">
    <property type="entry name" value="EMC1"/>
</dbReference>
<keyword evidence="1" id="KW-1185">Reference proteome</keyword>
<accession>A0A915I3K1</accession>
<dbReference type="PANTHER" id="PTHR21573:SF0">
    <property type="entry name" value="ER MEMBRANE PROTEIN COMPLEX SUBUNIT 1"/>
    <property type="match status" value="1"/>
</dbReference>
<reference evidence="2" key="1">
    <citation type="submission" date="2022-11" db="UniProtKB">
        <authorList>
            <consortium name="WormBaseParasite"/>
        </authorList>
    </citation>
    <scope>IDENTIFICATION</scope>
</reference>
<dbReference type="PANTHER" id="PTHR21573">
    <property type="entry name" value="ER MEMBRANE PROTEIN COMPLEX SUBUNIT 1"/>
    <property type="match status" value="1"/>
</dbReference>
<sequence>MCHIYKANEKGLVSKIASKSFEKIIDVKSASYESKYFLVIAHQNSQNTNFVTWIDANSGEEVKGAGCPISTEELSSVEEIFPVVFSRSGATHVFRTIVLREDYSLSAFQSSYYLMQYLAHPLWIREEALSQILSVELVDLPLSEAQASVESEFSTLNQNVISMFAKRLTTQAIQIQRGFMRLVNESLYYASAFASGSSPGEWMSIAKKVSSPLSFKDTPFERDYFNLHKVVVVATKVGKVLYMFYKKSY</sequence>
<evidence type="ECO:0000313" key="1">
    <source>
        <dbReference type="Proteomes" id="UP000887565"/>
    </source>
</evidence>
<evidence type="ECO:0000313" key="2">
    <source>
        <dbReference type="WBParaSite" id="nRc.2.0.1.t08009-RA"/>
    </source>
</evidence>
<proteinExistence type="predicted"/>
<dbReference type="WBParaSite" id="nRc.2.0.1.t08009-RA">
    <property type="protein sequence ID" value="nRc.2.0.1.t08009-RA"/>
    <property type="gene ID" value="nRc.2.0.1.g08009"/>
</dbReference>
<name>A0A915I3K1_ROMCU</name>
<dbReference type="GO" id="GO:0072546">
    <property type="term" value="C:EMC complex"/>
    <property type="evidence" value="ECO:0007669"/>
    <property type="project" value="InterPro"/>
</dbReference>
<organism evidence="1 2">
    <name type="scientific">Romanomermis culicivorax</name>
    <name type="common">Nematode worm</name>
    <dbReference type="NCBI Taxonomy" id="13658"/>
    <lineage>
        <taxon>Eukaryota</taxon>
        <taxon>Metazoa</taxon>
        <taxon>Ecdysozoa</taxon>
        <taxon>Nematoda</taxon>
        <taxon>Enoplea</taxon>
        <taxon>Dorylaimia</taxon>
        <taxon>Mermithida</taxon>
        <taxon>Mermithoidea</taxon>
        <taxon>Mermithidae</taxon>
        <taxon>Romanomermis</taxon>
    </lineage>
</organism>
<protein>
    <submittedName>
        <fullName evidence="2">Uncharacterized protein</fullName>
    </submittedName>
</protein>
<dbReference type="Proteomes" id="UP000887565">
    <property type="component" value="Unplaced"/>
</dbReference>
<dbReference type="GO" id="GO:0034975">
    <property type="term" value="P:protein folding in endoplasmic reticulum"/>
    <property type="evidence" value="ECO:0007669"/>
    <property type="project" value="TreeGrafter"/>
</dbReference>